<name>A0AAW0M3V3_QUESU</name>
<accession>A0AAW0M3V3</accession>
<organism evidence="3">
    <name type="scientific">Quercus suber</name>
    <name type="common">Cork oak</name>
    <dbReference type="NCBI Taxonomy" id="58331"/>
    <lineage>
        <taxon>Eukaryota</taxon>
        <taxon>Viridiplantae</taxon>
        <taxon>Streptophyta</taxon>
        <taxon>Embryophyta</taxon>
        <taxon>Tracheophyta</taxon>
        <taxon>Spermatophyta</taxon>
        <taxon>Magnoliopsida</taxon>
        <taxon>eudicotyledons</taxon>
        <taxon>Gunneridae</taxon>
        <taxon>Pentapetalae</taxon>
        <taxon>rosids</taxon>
        <taxon>fabids</taxon>
        <taxon>Fagales</taxon>
        <taxon>Fagaceae</taxon>
        <taxon>Quercus</taxon>
    </lineage>
</organism>
<feature type="region of interest" description="Disordered" evidence="2">
    <location>
        <begin position="82"/>
        <end position="112"/>
    </location>
</feature>
<dbReference type="InterPro" id="IPR029131">
    <property type="entry name" value="HAUS5"/>
</dbReference>
<proteinExistence type="predicted"/>
<dbReference type="GO" id="GO:0005876">
    <property type="term" value="C:spindle microtubule"/>
    <property type="evidence" value="ECO:0007669"/>
    <property type="project" value="InterPro"/>
</dbReference>
<reference evidence="3" key="2">
    <citation type="journal article" date="2018" name="Sci. Data">
        <title>The draft genome sequence of cork oak.</title>
        <authorList>
            <person name="Ramos A.M."/>
            <person name="Usie A."/>
            <person name="Barbosa P."/>
            <person name="Barros P.M."/>
            <person name="Capote T."/>
            <person name="Chaves I."/>
            <person name="Simoes F."/>
            <person name="Abreu I."/>
            <person name="Carrasquinho I."/>
            <person name="Faro C."/>
            <person name="Guimaraes J.B."/>
            <person name="Mendonca D."/>
            <person name="Nobrega F."/>
            <person name="Rodrigues L."/>
            <person name="Saibo N.J.M."/>
            <person name="Varela M.C."/>
            <person name="Egas C."/>
            <person name="Matos J."/>
            <person name="Miguel C.M."/>
            <person name="Oliveira M.M."/>
            <person name="Ricardo C.P."/>
            <person name="Goncalves S."/>
        </authorList>
    </citation>
    <scope>NUCLEOTIDE SEQUENCE [LARGE SCALE GENOMIC DNA]</scope>
    <source>
        <strain evidence="3">HL8</strain>
    </source>
</reference>
<dbReference type="PANTHER" id="PTHR34968:SF1">
    <property type="entry name" value="AUGMIN SUBUNIT 5"/>
    <property type="match status" value="1"/>
</dbReference>
<keyword evidence="1" id="KW-0175">Coiled coil</keyword>
<evidence type="ECO:0000313" key="3">
    <source>
        <dbReference type="EMBL" id="KAK7858325.1"/>
    </source>
</evidence>
<evidence type="ECO:0000256" key="2">
    <source>
        <dbReference type="SAM" id="MobiDB-lite"/>
    </source>
</evidence>
<feature type="coiled-coil region" evidence="1">
    <location>
        <begin position="130"/>
        <end position="173"/>
    </location>
</feature>
<comment type="caution">
    <text evidence="3">The sequence shown here is derived from an EMBL/GenBank/DDBJ whole genome shotgun (WGS) entry which is preliminary data.</text>
</comment>
<reference evidence="3" key="3">
    <citation type="submission" date="2023-07" db="EMBL/GenBank/DDBJ databases">
        <title>An improved reference 1 genome and first organelle genomes of Quercus suber.</title>
        <authorList>
            <consortium name="Genosuber Consortium"/>
            <person name="Usie A."/>
            <person name="Serra O."/>
            <person name="Barros P."/>
        </authorList>
    </citation>
    <scope>NUCLEOTIDE SEQUENCE</scope>
    <source>
        <strain evidence="3">HL8</strain>
        <tissue evidence="3">Leaves</tissue>
    </source>
</reference>
<dbReference type="PANTHER" id="PTHR34968">
    <property type="entry name" value="AUGMIN SUBUNIT 5"/>
    <property type="match status" value="1"/>
</dbReference>
<dbReference type="GO" id="GO:0070652">
    <property type="term" value="C:HAUS complex"/>
    <property type="evidence" value="ECO:0007669"/>
    <property type="project" value="InterPro"/>
</dbReference>
<dbReference type="Pfam" id="PF14817">
    <property type="entry name" value="HAUS5"/>
    <property type="match status" value="1"/>
</dbReference>
<feature type="compositionally biased region" description="Gly residues" evidence="2">
    <location>
        <begin position="85"/>
        <end position="94"/>
    </location>
</feature>
<dbReference type="AlphaFoldDB" id="A0AAW0M3V3"/>
<evidence type="ECO:0000256" key="1">
    <source>
        <dbReference type="SAM" id="Coils"/>
    </source>
</evidence>
<dbReference type="InterPro" id="IPR044706">
    <property type="entry name" value="AUG5_plant"/>
</dbReference>
<dbReference type="GO" id="GO:0051225">
    <property type="term" value="P:spindle assembly"/>
    <property type="evidence" value="ECO:0007669"/>
    <property type="project" value="InterPro"/>
</dbReference>
<protein>
    <submittedName>
        <fullName evidence="3">Augmin subunit 5</fullName>
    </submittedName>
</protein>
<dbReference type="EMBL" id="PKMF04000020">
    <property type="protein sequence ID" value="KAK7858325.1"/>
    <property type="molecule type" value="Genomic_DNA"/>
</dbReference>
<sequence length="190" mass="21105">MQHQGSTSSLSSSAQPEAILEWLQKEMNYRPLGPYTGSSNKSQLPSIDSLRKICRGNMIPVWNFLLTRVKSEKTVENIRRNITVHGGGGGGGGSSVNLGKEEGRSRGGGRRKEKAVAVAVDEGLGAAEAREAALQEREAAAKEVERLRNIVRRQRKDLRAKMLEVSREEAERKRMLDERTNYRVVVLHIA</sequence>
<gene>
    <name evidence="3" type="primary">AUG5_6</name>
    <name evidence="3" type="ORF">CFP56_013031</name>
</gene>
<reference evidence="3" key="1">
    <citation type="submission" date="2017-12" db="EMBL/GenBank/DDBJ databases">
        <authorList>
            <person name="Barbosa P."/>
            <person name="Usie A."/>
            <person name="Ramos A.M."/>
        </authorList>
    </citation>
    <scope>NUCLEOTIDE SEQUENCE</scope>
    <source>
        <strain evidence="3">HL8</strain>
        <tissue evidence="3">Leaves</tissue>
    </source>
</reference>